<dbReference type="GeneID" id="79993691"/>
<evidence type="ECO:0000313" key="1">
    <source>
        <dbReference type="EMBL" id="AXC38691.1"/>
    </source>
</evidence>
<dbReference type="EMBL" id="MH399789">
    <property type="protein sequence ID" value="AXC38691.1"/>
    <property type="molecule type" value="Genomic_DNA"/>
</dbReference>
<protein>
    <submittedName>
        <fullName evidence="1">Uncharacterized protein</fullName>
    </submittedName>
</protein>
<sequence>MTNEVTPEPREISVVRIPMYDKQTGMTLRSILEIDVEFFLSSTKGLRSDQARVVDLDAPDPTPEQEIEILNRLASGLPMIPAGVKLYDVNSLYPTEYALRDPEEPAKEFFSNWYQISNFDAYEINSGGQVRHRSNKVILGYEAFPGKWVRLRNNEGEFQIVSVDDLLNTVFGI</sequence>
<proteinExistence type="predicted"/>
<organism evidence="1 2">
    <name type="scientific">Arthrobacter phage Tatanka</name>
    <dbReference type="NCBI Taxonomy" id="2250368"/>
    <lineage>
        <taxon>Viruses</taxon>
        <taxon>Duplodnaviria</taxon>
        <taxon>Heunggongvirae</taxon>
        <taxon>Uroviricota</taxon>
        <taxon>Caudoviricetes</taxon>
        <taxon>Gordonvirus</taxon>
        <taxon>Gordonvirus tatanka</taxon>
    </lineage>
</organism>
<reference evidence="1 2" key="1">
    <citation type="submission" date="2018-05" db="EMBL/GenBank/DDBJ databases">
        <authorList>
            <person name="Bachelani S.F."/>
            <person name="Bookler A."/>
            <person name="Buetow B.S."/>
            <person name="Carlson C.A."/>
            <person name="Carlson K.H."/>
            <person name="Clemmensen B.D."/>
            <person name="Dailey E.M."/>
            <person name="DeWindt D.C.-M."/>
            <person name="Doucette K.N."/>
            <person name="Duclos J.A."/>
            <person name="Edstrom A.R."/>
            <person name="Flandrick S."/>
            <person name="Furey R.B."/>
            <person name="Gelatt T.A."/>
            <person name="Glynn C."/>
            <person name="Hansen B.R."/>
            <person name="Hass A.M."/>
            <person name="Hensley D.H."/>
            <person name="Hoffstatter E.W."/>
            <person name="Jacob S.K.L."/>
            <person name="Jones K."/>
            <person name="Lisowski P.J."/>
            <person name="Luttrell D.P."/>
            <person name="Paulus B.K."/>
            <person name="Pliszka M.A."/>
            <person name="Preder H."/>
            <person name="Pugh C.O."/>
            <person name="Ricchio J.M."/>
            <person name="Ruesch E.P."/>
            <person name="Seif K.S."/>
            <person name="Servin-Meza L.A."/>
            <person name="Solberg C.E."/>
            <person name="Timm P.H."/>
            <person name="Wang S.P."/>
            <person name="Weinberg M."/>
            <person name="Wright R.S."/>
            <person name="Zobrist M.A."/>
            <person name="Bonilla J.A."/>
            <person name="Klyczek K."/>
            <person name="Garlena R.A."/>
            <person name="Russell D.A."/>
            <person name="Pope W.H."/>
            <person name="Jacobs-Sera D."/>
            <person name="Hatfull G.F."/>
        </authorList>
    </citation>
    <scope>NUCLEOTIDE SEQUENCE [LARGE SCALE GENOMIC DNA]</scope>
</reference>
<dbReference type="RefSeq" id="YP_010750343.1">
    <property type="nucleotide sequence ID" value="NC_073332.1"/>
</dbReference>
<dbReference type="KEGG" id="vg:79993691"/>
<dbReference type="Proteomes" id="UP000252994">
    <property type="component" value="Segment"/>
</dbReference>
<gene>
    <name evidence="1" type="primary">67</name>
    <name evidence="1" type="ORF">SEA_TATANKA_67</name>
</gene>
<name>A0A2Z5HEW4_9CAUD</name>
<keyword evidence="2" id="KW-1185">Reference proteome</keyword>
<evidence type="ECO:0000313" key="2">
    <source>
        <dbReference type="Proteomes" id="UP000252994"/>
    </source>
</evidence>
<accession>A0A2Z5HEW4</accession>